<dbReference type="PROSITE" id="PS50949">
    <property type="entry name" value="HTH_GNTR"/>
    <property type="match status" value="1"/>
</dbReference>
<comment type="caution">
    <text evidence="7">The sequence shown here is derived from an EMBL/GenBank/DDBJ whole genome shotgun (WGS) entry which is preliminary data.</text>
</comment>
<dbReference type="Proteomes" id="UP000565262">
    <property type="component" value="Unassembled WGS sequence"/>
</dbReference>
<dbReference type="Gene3D" id="1.10.10.10">
    <property type="entry name" value="Winged helix-like DNA-binding domain superfamily/Winged helix DNA-binding domain"/>
    <property type="match status" value="1"/>
</dbReference>
<evidence type="ECO:0000256" key="5">
    <source>
        <dbReference type="ARBA" id="ARBA00023163"/>
    </source>
</evidence>
<dbReference type="InterPro" id="IPR015424">
    <property type="entry name" value="PyrdxlP-dep_Trfase"/>
</dbReference>
<keyword evidence="5" id="KW-0804">Transcription</keyword>
<keyword evidence="3" id="KW-0805">Transcription regulation</keyword>
<keyword evidence="2" id="KW-0663">Pyridoxal phosphate</keyword>
<dbReference type="AlphaFoldDB" id="A0A839IM18"/>
<sequence length="474" mass="53327">MPREYRYQTLEKWLLKGLQEQRWPPGERLPSVRSLCQQQQVSKATVLHAYQRLEALGLIESRPKAGYFVLKPSTETCEPRTTGTMLPPRPVSLSDVFADIMGRSAAFDILPDLKAGEASPGISALNRCLGRALRSQKGDRSQYYDQPAGDPGLREQLALLYHRRGYQCEADNFCITSGCQNAMFLALMACCQKGDIVAVESPGFYGILQLLEQLELKVIEIPSSPATGMDIDALEAAIQQWSIRACVVTPAYATPSGSLMPDSARHKLLNLAENHDLAIIEDDIYADTGFVRQPDPLKALDQSNRVILCSSFSKSLSRDLRLGWIDGARWHARILRLKLVTQLASSRYLQQGVTEFIRDGGYRSHLKRQRLELRQNRDQLIQLIQQQWPLTLSRNTRISQPNGGLAVWLELDSDKDILTCYQRALEEGIIITPGSLFSVSGQHSHCLRLSFAHHWDNKRTQALKKLGQVLHHFA</sequence>
<dbReference type="InterPro" id="IPR004839">
    <property type="entry name" value="Aminotransferase_I/II_large"/>
</dbReference>
<organism evidence="7 8">
    <name type="scientific">Oceanospirillum sediminis</name>
    <dbReference type="NCBI Taxonomy" id="2760088"/>
    <lineage>
        <taxon>Bacteria</taxon>
        <taxon>Pseudomonadati</taxon>
        <taxon>Pseudomonadota</taxon>
        <taxon>Gammaproteobacteria</taxon>
        <taxon>Oceanospirillales</taxon>
        <taxon>Oceanospirillaceae</taxon>
        <taxon>Oceanospirillum</taxon>
    </lineage>
</organism>
<dbReference type="Gene3D" id="3.90.1150.10">
    <property type="entry name" value="Aspartate Aminotransferase, domain 1"/>
    <property type="match status" value="1"/>
</dbReference>
<keyword evidence="7" id="KW-0808">Transferase</keyword>
<dbReference type="SUPFAM" id="SSF46785">
    <property type="entry name" value="Winged helix' DNA-binding domain"/>
    <property type="match status" value="1"/>
</dbReference>
<evidence type="ECO:0000256" key="1">
    <source>
        <dbReference type="ARBA" id="ARBA00005384"/>
    </source>
</evidence>
<keyword evidence="8" id="KW-1185">Reference proteome</keyword>
<accession>A0A839IM18</accession>
<keyword evidence="7" id="KW-0032">Aminotransferase</keyword>
<dbReference type="CDD" id="cd00609">
    <property type="entry name" value="AAT_like"/>
    <property type="match status" value="1"/>
</dbReference>
<dbReference type="InterPro" id="IPR051446">
    <property type="entry name" value="HTH_trans_reg/aminotransferase"/>
</dbReference>
<dbReference type="PANTHER" id="PTHR46577:SF2">
    <property type="entry name" value="TRANSCRIPTIONAL REGULATORY PROTEIN"/>
    <property type="match status" value="1"/>
</dbReference>
<reference evidence="7 8" key="1">
    <citation type="submission" date="2020-08" db="EMBL/GenBank/DDBJ databases">
        <title>Oceanospirillum sp. nov. isolated from marine sediment.</title>
        <authorList>
            <person name="Ji X."/>
        </authorList>
    </citation>
    <scope>NUCLEOTIDE SEQUENCE [LARGE SCALE GENOMIC DNA]</scope>
    <source>
        <strain evidence="7 8">D5</strain>
    </source>
</reference>
<dbReference type="Pfam" id="PF00392">
    <property type="entry name" value="GntR"/>
    <property type="match status" value="1"/>
</dbReference>
<feature type="domain" description="HTH gntR-type" evidence="6">
    <location>
        <begin position="4"/>
        <end position="72"/>
    </location>
</feature>
<dbReference type="SUPFAM" id="SSF53383">
    <property type="entry name" value="PLP-dependent transferases"/>
    <property type="match status" value="1"/>
</dbReference>
<dbReference type="RefSeq" id="WP_182807319.1">
    <property type="nucleotide sequence ID" value="NZ_JACJFM010000002.1"/>
</dbReference>
<dbReference type="CDD" id="cd07377">
    <property type="entry name" value="WHTH_GntR"/>
    <property type="match status" value="1"/>
</dbReference>
<protein>
    <submittedName>
        <fullName evidence="7">PLP-dependent aminotransferase family protein</fullName>
    </submittedName>
</protein>
<dbReference type="GO" id="GO:0003700">
    <property type="term" value="F:DNA-binding transcription factor activity"/>
    <property type="evidence" value="ECO:0007669"/>
    <property type="project" value="InterPro"/>
</dbReference>
<evidence type="ECO:0000313" key="8">
    <source>
        <dbReference type="Proteomes" id="UP000565262"/>
    </source>
</evidence>
<dbReference type="EMBL" id="JACJFM010000002">
    <property type="protein sequence ID" value="MBB1485549.1"/>
    <property type="molecule type" value="Genomic_DNA"/>
</dbReference>
<dbReference type="PANTHER" id="PTHR46577">
    <property type="entry name" value="HTH-TYPE TRANSCRIPTIONAL REGULATORY PROTEIN GABR"/>
    <property type="match status" value="1"/>
</dbReference>
<dbReference type="SMART" id="SM00345">
    <property type="entry name" value="HTH_GNTR"/>
    <property type="match status" value="1"/>
</dbReference>
<comment type="similarity">
    <text evidence="1">In the C-terminal section; belongs to the class-I pyridoxal-phosphate-dependent aminotransferase family.</text>
</comment>
<dbReference type="InterPro" id="IPR036388">
    <property type="entry name" value="WH-like_DNA-bd_sf"/>
</dbReference>
<evidence type="ECO:0000256" key="4">
    <source>
        <dbReference type="ARBA" id="ARBA00023125"/>
    </source>
</evidence>
<dbReference type="InterPro" id="IPR015421">
    <property type="entry name" value="PyrdxlP-dep_Trfase_major"/>
</dbReference>
<dbReference type="InterPro" id="IPR036390">
    <property type="entry name" value="WH_DNA-bd_sf"/>
</dbReference>
<dbReference type="InterPro" id="IPR015422">
    <property type="entry name" value="PyrdxlP-dep_Trfase_small"/>
</dbReference>
<dbReference type="Gene3D" id="3.40.640.10">
    <property type="entry name" value="Type I PLP-dependent aspartate aminotransferase-like (Major domain)"/>
    <property type="match status" value="1"/>
</dbReference>
<name>A0A839IM18_9GAMM</name>
<dbReference type="GO" id="GO:0008483">
    <property type="term" value="F:transaminase activity"/>
    <property type="evidence" value="ECO:0007669"/>
    <property type="project" value="UniProtKB-KW"/>
</dbReference>
<evidence type="ECO:0000259" key="6">
    <source>
        <dbReference type="PROSITE" id="PS50949"/>
    </source>
</evidence>
<evidence type="ECO:0000256" key="2">
    <source>
        <dbReference type="ARBA" id="ARBA00022898"/>
    </source>
</evidence>
<dbReference type="GO" id="GO:0030170">
    <property type="term" value="F:pyridoxal phosphate binding"/>
    <property type="evidence" value="ECO:0007669"/>
    <property type="project" value="InterPro"/>
</dbReference>
<dbReference type="InterPro" id="IPR000524">
    <property type="entry name" value="Tscrpt_reg_HTH_GntR"/>
</dbReference>
<keyword evidence="4" id="KW-0238">DNA-binding</keyword>
<dbReference type="Pfam" id="PF00155">
    <property type="entry name" value="Aminotran_1_2"/>
    <property type="match status" value="1"/>
</dbReference>
<evidence type="ECO:0000256" key="3">
    <source>
        <dbReference type="ARBA" id="ARBA00023015"/>
    </source>
</evidence>
<evidence type="ECO:0000313" key="7">
    <source>
        <dbReference type="EMBL" id="MBB1485549.1"/>
    </source>
</evidence>
<dbReference type="GO" id="GO:0003677">
    <property type="term" value="F:DNA binding"/>
    <property type="evidence" value="ECO:0007669"/>
    <property type="project" value="UniProtKB-KW"/>
</dbReference>
<proteinExistence type="inferred from homology"/>
<gene>
    <name evidence="7" type="ORF">H4O21_02855</name>
</gene>